<organism evidence="9 10">
    <name type="scientific">Planctomicrobium piriforme</name>
    <dbReference type="NCBI Taxonomy" id="1576369"/>
    <lineage>
        <taxon>Bacteria</taxon>
        <taxon>Pseudomonadati</taxon>
        <taxon>Planctomycetota</taxon>
        <taxon>Planctomycetia</taxon>
        <taxon>Planctomycetales</taxon>
        <taxon>Planctomycetaceae</taxon>
        <taxon>Planctomicrobium</taxon>
    </lineage>
</organism>
<reference evidence="10" key="1">
    <citation type="submission" date="2016-10" db="EMBL/GenBank/DDBJ databases">
        <authorList>
            <person name="Varghese N."/>
            <person name="Submissions S."/>
        </authorList>
    </citation>
    <scope>NUCLEOTIDE SEQUENCE [LARGE SCALE GENOMIC DNA]</scope>
    <source>
        <strain evidence="10">DSM 26348</strain>
    </source>
</reference>
<feature type="binding site" evidence="7">
    <location>
        <position position="148"/>
    </location>
    <ligand>
        <name>FMN</name>
        <dbReference type="ChEBI" id="CHEBI:58210"/>
    </ligand>
</feature>
<proteinExistence type="inferred from homology"/>
<dbReference type="NCBIfam" id="NF004685">
    <property type="entry name" value="PRK06029.1"/>
    <property type="match status" value="1"/>
</dbReference>
<keyword evidence="4 7" id="KW-0808">Transferase</keyword>
<feature type="binding site" evidence="7">
    <location>
        <begin position="10"/>
        <end position="12"/>
    </location>
    <ligand>
        <name>FMN</name>
        <dbReference type="ChEBI" id="CHEBI:58210"/>
    </ligand>
</feature>
<dbReference type="FunFam" id="3.40.50.1950:FF:000001">
    <property type="entry name" value="Flavin prenyltransferase UbiX"/>
    <property type="match status" value="1"/>
</dbReference>
<dbReference type="Proteomes" id="UP000199518">
    <property type="component" value="Unassembled WGS sequence"/>
</dbReference>
<dbReference type="AlphaFoldDB" id="A0A1I3GV11"/>
<dbReference type="InterPro" id="IPR003382">
    <property type="entry name" value="Flavoprotein"/>
</dbReference>
<comment type="catalytic activity">
    <reaction evidence="5 7">
        <text>dimethylallyl phosphate + FMNH2 = prenylated FMNH2 + phosphate</text>
        <dbReference type="Rhea" id="RHEA:37743"/>
        <dbReference type="ChEBI" id="CHEBI:43474"/>
        <dbReference type="ChEBI" id="CHEBI:57618"/>
        <dbReference type="ChEBI" id="CHEBI:87467"/>
        <dbReference type="ChEBI" id="CHEBI:88052"/>
        <dbReference type="EC" id="2.5.1.129"/>
    </reaction>
</comment>
<keyword evidence="2 7" id="KW-0285">Flavoprotein</keyword>
<protein>
    <recommendedName>
        <fullName evidence="7">Flavin prenyltransferase UbiX</fullName>
        <ecNumber evidence="7">2.5.1.129</ecNumber>
    </recommendedName>
</protein>
<dbReference type="InterPro" id="IPR036551">
    <property type="entry name" value="Flavin_trans-like"/>
</dbReference>
<sequence>MQKFVVAITGASGSAYAVRLLDVLMATGNEVHLTISPAAVKVFQEELGIEIRINDFSLEQLKPLRTPNSSALQLAASGDLPTGRLIYHHYQDYSAGIASGSFLTSGMVVCPCSMGTLASLANGISTNLIHRAADVHLKERRKLIVVPRETPLGSIQLQNMKTLADAGAVILAAMPGFYHQPKTIQDLVDFVVARICDQLGVKADLMKRWGNPPAEENSQAAKPDAGFHLRGERLA</sequence>
<dbReference type="HAMAP" id="MF_01984">
    <property type="entry name" value="ubiX_pad"/>
    <property type="match status" value="1"/>
</dbReference>
<comment type="caution">
    <text evidence="7">Lacks conserved residue(s) required for the propagation of feature annotation.</text>
</comment>
<dbReference type="InterPro" id="IPR004507">
    <property type="entry name" value="UbiX-like"/>
</dbReference>
<gene>
    <name evidence="7" type="primary">ubiX</name>
    <name evidence="9" type="ORF">SAMN05421753_107143</name>
</gene>
<evidence type="ECO:0000256" key="2">
    <source>
        <dbReference type="ARBA" id="ARBA00022630"/>
    </source>
</evidence>
<dbReference type="GO" id="GO:0016831">
    <property type="term" value="F:carboxy-lyase activity"/>
    <property type="evidence" value="ECO:0007669"/>
    <property type="project" value="TreeGrafter"/>
</dbReference>
<evidence type="ECO:0000256" key="7">
    <source>
        <dbReference type="HAMAP-Rule" id="MF_01984"/>
    </source>
</evidence>
<dbReference type="Pfam" id="PF02441">
    <property type="entry name" value="Flavoprotein"/>
    <property type="match status" value="1"/>
</dbReference>
<evidence type="ECO:0000256" key="3">
    <source>
        <dbReference type="ARBA" id="ARBA00022643"/>
    </source>
</evidence>
<dbReference type="EMBL" id="FOQD01000007">
    <property type="protein sequence ID" value="SFI27408.1"/>
    <property type="molecule type" value="Genomic_DNA"/>
</dbReference>
<feature type="binding site" evidence="7">
    <location>
        <position position="178"/>
    </location>
    <ligand>
        <name>dimethylallyl phosphate</name>
        <dbReference type="ChEBI" id="CHEBI:88052"/>
    </ligand>
</feature>
<dbReference type="STRING" id="1576369.SAMN05421753_107143"/>
<dbReference type="Gene3D" id="3.40.50.1950">
    <property type="entry name" value="Flavin prenyltransferase-like"/>
    <property type="match status" value="1"/>
</dbReference>
<evidence type="ECO:0000313" key="9">
    <source>
        <dbReference type="EMBL" id="SFI27408.1"/>
    </source>
</evidence>
<evidence type="ECO:0000256" key="6">
    <source>
        <dbReference type="ARBA" id="ARBA00060793"/>
    </source>
</evidence>
<evidence type="ECO:0000256" key="5">
    <source>
        <dbReference type="ARBA" id="ARBA00050612"/>
    </source>
</evidence>
<dbReference type="SUPFAM" id="SSF52507">
    <property type="entry name" value="Homo-oligomeric flavin-containing Cys decarboxylases, HFCD"/>
    <property type="match status" value="1"/>
</dbReference>
<feature type="binding site" evidence="7">
    <location>
        <position position="194"/>
    </location>
    <ligand>
        <name>dimethylallyl phosphate</name>
        <dbReference type="ChEBI" id="CHEBI:88052"/>
    </ligand>
</feature>
<evidence type="ECO:0000259" key="8">
    <source>
        <dbReference type="Pfam" id="PF02441"/>
    </source>
</evidence>
<feature type="binding site" evidence="7">
    <location>
        <begin position="113"/>
        <end position="116"/>
    </location>
    <ligand>
        <name>FMN</name>
        <dbReference type="ChEBI" id="CHEBI:58210"/>
    </ligand>
</feature>
<comment type="similarity">
    <text evidence="6 7">Belongs to the UbiX/PAD1 family.</text>
</comment>
<feature type="domain" description="Flavoprotein" evidence="8">
    <location>
        <begin position="3"/>
        <end position="199"/>
    </location>
</feature>
<evidence type="ECO:0000256" key="1">
    <source>
        <dbReference type="ARBA" id="ARBA00022602"/>
    </source>
</evidence>
<keyword evidence="3 7" id="KW-0288">FMN</keyword>
<comment type="function">
    <text evidence="7">Flavin prenyltransferase that catalyzes the synthesis of the prenylated FMN cofactor (prenyl-FMN) for 4-hydroxy-3-polyprenylbenzoic acid decarboxylase UbiD. The prenyltransferase is metal-independent and links a dimethylallyl moiety from dimethylallyl monophosphate (DMAP) to the flavin N5 and C6 atoms of FMN.</text>
</comment>
<dbReference type="PANTHER" id="PTHR43374:SF1">
    <property type="entry name" value="FLAVIN PRENYLTRANSFERASE PAD1, MITOCHONDRIAL"/>
    <property type="match status" value="1"/>
</dbReference>
<dbReference type="EC" id="2.5.1.129" evidence="7"/>
<accession>A0A1I3GV11</accession>
<dbReference type="PANTHER" id="PTHR43374">
    <property type="entry name" value="FLAVIN PRENYLTRANSFERASE"/>
    <property type="match status" value="1"/>
</dbReference>
<feature type="binding site" evidence="7">
    <location>
        <position position="36"/>
    </location>
    <ligand>
        <name>FMN</name>
        <dbReference type="ChEBI" id="CHEBI:58210"/>
    </ligand>
</feature>
<dbReference type="NCBIfam" id="TIGR00421">
    <property type="entry name" value="ubiX_pad"/>
    <property type="match status" value="1"/>
</dbReference>
<dbReference type="OrthoDB" id="9781577at2"/>
<evidence type="ECO:0000313" key="10">
    <source>
        <dbReference type="Proteomes" id="UP000199518"/>
    </source>
</evidence>
<evidence type="ECO:0000256" key="4">
    <source>
        <dbReference type="ARBA" id="ARBA00022679"/>
    </source>
</evidence>
<dbReference type="GO" id="GO:0106141">
    <property type="term" value="F:flavin prenyltransferase activity"/>
    <property type="evidence" value="ECO:0007669"/>
    <property type="project" value="UniProtKB-EC"/>
</dbReference>
<keyword evidence="10" id="KW-1185">Reference proteome</keyword>
<name>A0A1I3GV11_9PLAN</name>
<keyword evidence="1 7" id="KW-0637">Prenyltransferase</keyword>
<dbReference type="RefSeq" id="WP_092049983.1">
    <property type="nucleotide sequence ID" value="NZ_FOQD01000007.1"/>
</dbReference>